<feature type="compositionally biased region" description="Polar residues" evidence="1">
    <location>
        <begin position="39"/>
        <end position="51"/>
    </location>
</feature>
<protein>
    <submittedName>
        <fullName evidence="2">Uncharacterized protein</fullName>
    </submittedName>
</protein>
<reference evidence="2 3" key="1">
    <citation type="submission" date="2018-10" db="EMBL/GenBank/DDBJ databases">
        <title>Genomic Encyclopedia of Archaeal and Bacterial Type Strains, Phase II (KMG-II): from individual species to whole genera.</title>
        <authorList>
            <person name="Goeker M."/>
        </authorList>
    </citation>
    <scope>NUCLEOTIDE SEQUENCE [LARGE SCALE GENOMIC DNA]</scope>
    <source>
        <strain evidence="2 3">DSM 19624</strain>
    </source>
</reference>
<evidence type="ECO:0000256" key="1">
    <source>
        <dbReference type="SAM" id="MobiDB-lite"/>
    </source>
</evidence>
<proteinExistence type="predicted"/>
<dbReference type="EMBL" id="RCCK01000010">
    <property type="protein sequence ID" value="RLJ79638.1"/>
    <property type="molecule type" value="Genomic_DNA"/>
</dbReference>
<accession>A0A497YA82</accession>
<evidence type="ECO:0000313" key="2">
    <source>
        <dbReference type="EMBL" id="RLJ79638.1"/>
    </source>
</evidence>
<dbReference type="Proteomes" id="UP000273898">
    <property type="component" value="Unassembled WGS sequence"/>
</dbReference>
<comment type="caution">
    <text evidence="2">The sequence shown here is derived from an EMBL/GenBank/DDBJ whole genome shotgun (WGS) entry which is preliminary data.</text>
</comment>
<dbReference type="AlphaFoldDB" id="A0A497YA82"/>
<name>A0A497YA82_9SPHI</name>
<organism evidence="2 3">
    <name type="scientific">Pedobacter alluvionis</name>
    <dbReference type="NCBI Taxonomy" id="475253"/>
    <lineage>
        <taxon>Bacteria</taxon>
        <taxon>Pseudomonadati</taxon>
        <taxon>Bacteroidota</taxon>
        <taxon>Sphingobacteriia</taxon>
        <taxon>Sphingobacteriales</taxon>
        <taxon>Sphingobacteriaceae</taxon>
        <taxon>Pedobacter</taxon>
    </lineage>
</organism>
<gene>
    <name evidence="2" type="ORF">BCL90_0345</name>
</gene>
<feature type="region of interest" description="Disordered" evidence="1">
    <location>
        <begin position="26"/>
        <end position="51"/>
    </location>
</feature>
<sequence>MFLKFSIITSCKKEINKDDLMLKSDYEQSSNPGDPRTRLNGTATCTGLQSN</sequence>
<evidence type="ECO:0000313" key="3">
    <source>
        <dbReference type="Proteomes" id="UP000273898"/>
    </source>
</evidence>
<dbReference type="RefSeq" id="WP_166792149.1">
    <property type="nucleotide sequence ID" value="NZ_SOPX01000002.1"/>
</dbReference>